<reference evidence="2 3" key="1">
    <citation type="submission" date="2023-10" db="EMBL/GenBank/DDBJ databases">
        <title>Rubellicoccus peritrichatus gen. nov., sp. nov., isolated from an algae of coral reef tank.</title>
        <authorList>
            <person name="Luo J."/>
        </authorList>
    </citation>
    <scope>NUCLEOTIDE SEQUENCE [LARGE SCALE GENOMIC DNA]</scope>
    <source>
        <strain evidence="2 3">CR14</strain>
    </source>
</reference>
<feature type="signal peptide" evidence="1">
    <location>
        <begin position="1"/>
        <end position="23"/>
    </location>
</feature>
<evidence type="ECO:0000256" key="1">
    <source>
        <dbReference type="SAM" id="SignalP"/>
    </source>
</evidence>
<dbReference type="KEGG" id="puo:RZN69_04655"/>
<protein>
    <submittedName>
        <fullName evidence="2">Uncharacterized protein</fullName>
    </submittedName>
</protein>
<organism evidence="2 3">
    <name type="scientific">Rubellicoccus peritrichatus</name>
    <dbReference type="NCBI Taxonomy" id="3080537"/>
    <lineage>
        <taxon>Bacteria</taxon>
        <taxon>Pseudomonadati</taxon>
        <taxon>Verrucomicrobiota</taxon>
        <taxon>Opitutia</taxon>
        <taxon>Puniceicoccales</taxon>
        <taxon>Cerasicoccaceae</taxon>
        <taxon>Rubellicoccus</taxon>
    </lineage>
</organism>
<evidence type="ECO:0000313" key="2">
    <source>
        <dbReference type="EMBL" id="WOO42369.1"/>
    </source>
</evidence>
<feature type="chain" id="PRO_5042916046" evidence="1">
    <location>
        <begin position="24"/>
        <end position="291"/>
    </location>
</feature>
<name>A0AAQ3LDC7_9BACT</name>
<accession>A0AAQ3LDC7</accession>
<dbReference type="AlphaFoldDB" id="A0AAQ3LDC7"/>
<dbReference type="EMBL" id="CP136920">
    <property type="protein sequence ID" value="WOO42369.1"/>
    <property type="molecule type" value="Genomic_DNA"/>
</dbReference>
<dbReference type="RefSeq" id="WP_317834888.1">
    <property type="nucleotide sequence ID" value="NZ_CP136920.1"/>
</dbReference>
<proteinExistence type="predicted"/>
<keyword evidence="1" id="KW-0732">Signal</keyword>
<evidence type="ECO:0000313" key="3">
    <source>
        <dbReference type="Proteomes" id="UP001304300"/>
    </source>
</evidence>
<keyword evidence="3" id="KW-1185">Reference proteome</keyword>
<sequence length="291" mass="33114">MKLYKYFLIPLSLISLFSQSATAKWSVGEDSLLNIELIELDDTLLLFTKANFKIEELFEENTGGNIRMSSEPHMQIDSDELEIDLNSRNRTDVSIYTHDFEAELPAITSSISAVFDKVYHTDSCDYLSVHLNGTSIAMMIDDDYPTDGTEDIAFLAVSKDYDLDDFDPEISDHDDRSYSWTNTINGMELTVNFRIVRIQSEEDFEALTEVVNDTFQGSRVFDSVNASLADAYNPAPPTGEVYQSQWMYGGGFGAWVYSHPYESWAYPAHDTEGSIAYLFLYDSQEWVPNRK</sequence>
<gene>
    <name evidence="2" type="ORF">RZN69_04655</name>
</gene>
<dbReference type="Proteomes" id="UP001304300">
    <property type="component" value="Chromosome"/>
</dbReference>